<reference evidence="1" key="1">
    <citation type="submission" date="2020-08" db="EMBL/GenBank/DDBJ databases">
        <title>Genome public.</title>
        <authorList>
            <person name="Liu C."/>
            <person name="Sun Q."/>
        </authorList>
    </citation>
    <scope>NUCLEOTIDE SEQUENCE</scope>
    <source>
        <strain evidence="1">NSJ-32</strain>
    </source>
</reference>
<dbReference type="AlphaFoldDB" id="A0A926I0M7"/>
<sequence length="229" mass="26260">MNVDNNEITKALEVFSKINSQYRYEEICAMPPEKKQEYANLLRHFEDTHQNKNASKADKGKSLEDIVTFLLENTGGLFHVDRNLRTSTNEIDQLLTLSPNGKTLCQYGLIDKKLEHFLSECKNYNTRVGVTYVGKFCSLLITTQTLLGILFSYHGVTGSGWNDGAGLIKKFYLHKEHQNERYCILDFNIKDFKKIAKGENMLQLMSEKLLSLQLDTDYSTYLSKHPAES</sequence>
<dbReference type="Proteomes" id="UP000657006">
    <property type="component" value="Unassembled WGS sequence"/>
</dbReference>
<evidence type="ECO:0000313" key="1">
    <source>
        <dbReference type="EMBL" id="MBC8542613.1"/>
    </source>
</evidence>
<dbReference type="RefSeq" id="WP_177718714.1">
    <property type="nucleotide sequence ID" value="NZ_JACRSQ010000003.1"/>
</dbReference>
<comment type="caution">
    <text evidence="1">The sequence shown here is derived from an EMBL/GenBank/DDBJ whole genome shotgun (WGS) entry which is preliminary data.</text>
</comment>
<accession>A0A926I0M7</accession>
<protein>
    <submittedName>
        <fullName evidence="1">Uncharacterized protein</fullName>
    </submittedName>
</protein>
<evidence type="ECO:0000313" key="2">
    <source>
        <dbReference type="Proteomes" id="UP000657006"/>
    </source>
</evidence>
<dbReference type="EMBL" id="JACRSQ010000003">
    <property type="protein sequence ID" value="MBC8542613.1"/>
    <property type="molecule type" value="Genomic_DNA"/>
</dbReference>
<organism evidence="1 2">
    <name type="scientific">Bianquea renquensis</name>
    <dbReference type="NCBI Taxonomy" id="2763661"/>
    <lineage>
        <taxon>Bacteria</taxon>
        <taxon>Bacillati</taxon>
        <taxon>Bacillota</taxon>
        <taxon>Clostridia</taxon>
        <taxon>Eubacteriales</taxon>
        <taxon>Bianqueaceae</taxon>
        <taxon>Bianquea</taxon>
    </lineage>
</organism>
<keyword evidence="2" id="KW-1185">Reference proteome</keyword>
<gene>
    <name evidence="1" type="ORF">H8730_03495</name>
</gene>
<proteinExistence type="predicted"/>
<name>A0A926I0M7_9FIRM</name>